<keyword evidence="2" id="KW-0732">Signal</keyword>
<evidence type="ECO:0000256" key="1">
    <source>
        <dbReference type="SAM" id="Coils"/>
    </source>
</evidence>
<dbReference type="EMBL" id="JABZQQ010000052">
    <property type="protein sequence ID" value="MBF1265414.1"/>
    <property type="molecule type" value="Genomic_DNA"/>
</dbReference>
<comment type="caution">
    <text evidence="4">The sequence shown here is derived from an EMBL/GenBank/DDBJ whole genome shotgun (WGS) entry which is preliminary data.</text>
</comment>
<organism evidence="4 5">
    <name type="scientific">Neisseria sicca</name>
    <dbReference type="NCBI Taxonomy" id="490"/>
    <lineage>
        <taxon>Bacteria</taxon>
        <taxon>Pseudomonadati</taxon>
        <taxon>Pseudomonadota</taxon>
        <taxon>Betaproteobacteria</taxon>
        <taxon>Neisseriales</taxon>
        <taxon>Neisseriaceae</taxon>
        <taxon>Neisseria</taxon>
    </lineage>
</organism>
<dbReference type="RefSeq" id="WP_003743017.1">
    <property type="nucleotide sequence ID" value="NZ_CAUTOR010000080.1"/>
</dbReference>
<name>A0A1V0HEN9_NEISI</name>
<reference evidence="4 5" key="1">
    <citation type="submission" date="2017-12" db="EMBL/GenBank/DDBJ databases">
        <title>Phylogenetic diversity of female urinary microbiome.</title>
        <authorList>
            <person name="Thomas-White K."/>
            <person name="Wolfe A.J."/>
        </authorList>
    </citation>
    <scope>NUCLEOTIDE SEQUENCE [LARGE SCALE GENOMIC DNA]</scope>
    <source>
        <strain evidence="4 5">UMB0321</strain>
    </source>
</reference>
<dbReference type="EMBL" id="PKJO01000016">
    <property type="protein sequence ID" value="PLA39481.1"/>
    <property type="molecule type" value="Genomic_DNA"/>
</dbReference>
<feature type="signal peptide" evidence="2">
    <location>
        <begin position="1"/>
        <end position="19"/>
    </location>
</feature>
<dbReference type="Proteomes" id="UP000234767">
    <property type="component" value="Unassembled WGS sequence"/>
</dbReference>
<evidence type="ECO:0000313" key="5">
    <source>
        <dbReference type="Proteomes" id="UP000234767"/>
    </source>
</evidence>
<accession>A0A1V0HEN9</accession>
<sequence>MKKTIAALLLSSLVVTGCATQGSSVGDLAIGDDSAAIKAGRNRASAQLSRAELEQHRRQRANVSEELALEREKRANKRDQINGAMGTAAGAVGLIGGIAGTAALIKAWF</sequence>
<feature type="coiled-coil region" evidence="1">
    <location>
        <begin position="46"/>
        <end position="73"/>
    </location>
</feature>
<evidence type="ECO:0000313" key="4">
    <source>
        <dbReference type="EMBL" id="PLA39481.1"/>
    </source>
</evidence>
<dbReference type="GeneID" id="64350536"/>
<evidence type="ECO:0008006" key="6">
    <source>
        <dbReference type="Google" id="ProtNLM"/>
    </source>
</evidence>
<evidence type="ECO:0000256" key="2">
    <source>
        <dbReference type="SAM" id="SignalP"/>
    </source>
</evidence>
<reference evidence="3" key="2">
    <citation type="submission" date="2020-04" db="EMBL/GenBank/DDBJ databases">
        <title>Deep metagenomics examines the oral microbiome during advanced dental caries in children, revealing novel taxa and co-occurrences with host molecules.</title>
        <authorList>
            <person name="Baker J.L."/>
            <person name="Morton J.T."/>
            <person name="Dinis M."/>
            <person name="Alvarez R."/>
            <person name="Tran N.C."/>
            <person name="Knight R."/>
            <person name="Edlund A."/>
        </authorList>
    </citation>
    <scope>NUCLEOTIDE SEQUENCE</scope>
    <source>
        <strain evidence="3">JCVI_32_bin.62</strain>
    </source>
</reference>
<dbReference type="NCBIfam" id="NF046038">
    <property type="entry name" value="NGK_0946_fam"/>
    <property type="match status" value="1"/>
</dbReference>
<feature type="chain" id="PRO_5014546821" description="Secreted protein" evidence="2">
    <location>
        <begin position="20"/>
        <end position="109"/>
    </location>
</feature>
<evidence type="ECO:0000313" key="3">
    <source>
        <dbReference type="EMBL" id="MBF1265414.1"/>
    </source>
</evidence>
<dbReference type="AlphaFoldDB" id="A0A1V0HEN9"/>
<gene>
    <name evidence="4" type="ORF">CYK00_10490</name>
    <name evidence="3" type="ORF">HXM80_06990</name>
</gene>
<protein>
    <recommendedName>
        <fullName evidence="6">Secreted protein</fullName>
    </recommendedName>
</protein>
<keyword evidence="1" id="KW-0175">Coiled coil</keyword>
<dbReference type="Proteomes" id="UP000780345">
    <property type="component" value="Unassembled WGS sequence"/>
</dbReference>
<dbReference type="PROSITE" id="PS51257">
    <property type="entry name" value="PROKAR_LIPOPROTEIN"/>
    <property type="match status" value="1"/>
</dbReference>
<proteinExistence type="predicted"/>